<reference evidence="4" key="3">
    <citation type="submission" date="2015-06" db="UniProtKB">
        <authorList>
            <consortium name="EnsemblMetazoa"/>
        </authorList>
    </citation>
    <scope>IDENTIFICATION</scope>
</reference>
<dbReference type="EMBL" id="KB097528">
    <property type="protein sequence ID" value="ESN95382.1"/>
    <property type="molecule type" value="Genomic_DNA"/>
</dbReference>
<gene>
    <name evidence="4" type="primary">20195847</name>
    <name evidence="3" type="ORF">HELRODRAFT_123931</name>
</gene>
<dbReference type="CTD" id="20195847"/>
<evidence type="ECO:0000256" key="1">
    <source>
        <dbReference type="ARBA" id="ARBA00009513"/>
    </source>
</evidence>
<evidence type="ECO:0000313" key="4">
    <source>
        <dbReference type="EnsemblMetazoa" id="HelroP123931"/>
    </source>
</evidence>
<dbReference type="Gene3D" id="3.10.260.20">
    <property type="entry name" value="Ski"/>
    <property type="match status" value="1"/>
</dbReference>
<dbReference type="Pfam" id="PF02437">
    <property type="entry name" value="Ski_Sno_DHD"/>
    <property type="match status" value="1"/>
</dbReference>
<dbReference type="eggNOG" id="ENOG502QTF6">
    <property type="taxonomic scope" value="Eukaryota"/>
</dbReference>
<evidence type="ECO:0000313" key="5">
    <source>
        <dbReference type="Proteomes" id="UP000015101"/>
    </source>
</evidence>
<dbReference type="RefSeq" id="XP_009026539.1">
    <property type="nucleotide sequence ID" value="XM_009028291.1"/>
</dbReference>
<feature type="domain" description="c-SKI SMAD4-binding" evidence="2">
    <location>
        <begin position="124"/>
        <end position="195"/>
    </location>
</feature>
<dbReference type="SMART" id="SM01046">
    <property type="entry name" value="c-SKI_SMAD_bind"/>
    <property type="match status" value="1"/>
</dbReference>
<sequence length="195" mass="22442">SAELSETQLEDQVIACFDIGGEKRLCLAQIIRNILPNFFLNEITAVFTKFYIPSAVCSNAQLNMLKEKDIIPANVLHCGLVTKSDAQRFCSVLLGSRKHQKHVKFNDKVTTLEYKKSKLIRLTSFKVIHKCFGGCQGVFYQKLFHSALSECIECSECRYMFTPQKFVTHFHSTAEYKQTCHWGFDSANWKHYLKL</sequence>
<dbReference type="Proteomes" id="UP000015101">
    <property type="component" value="Unassembled WGS sequence"/>
</dbReference>
<dbReference type="OrthoDB" id="3938623at2759"/>
<dbReference type="SUPFAM" id="SSF63763">
    <property type="entry name" value="SAND domain-like"/>
    <property type="match status" value="1"/>
</dbReference>
<dbReference type="InterPro" id="IPR037000">
    <property type="entry name" value="Ski_DNA-bd_sf"/>
</dbReference>
<reference evidence="3 5" key="2">
    <citation type="journal article" date="2013" name="Nature">
        <title>Insights into bilaterian evolution from three spiralian genomes.</title>
        <authorList>
            <person name="Simakov O."/>
            <person name="Marletaz F."/>
            <person name="Cho S.J."/>
            <person name="Edsinger-Gonzales E."/>
            <person name="Havlak P."/>
            <person name="Hellsten U."/>
            <person name="Kuo D.H."/>
            <person name="Larsson T."/>
            <person name="Lv J."/>
            <person name="Arendt D."/>
            <person name="Savage R."/>
            <person name="Osoegawa K."/>
            <person name="de Jong P."/>
            <person name="Grimwood J."/>
            <person name="Chapman J.A."/>
            <person name="Shapiro H."/>
            <person name="Aerts A."/>
            <person name="Otillar R.P."/>
            <person name="Terry A.Y."/>
            <person name="Boore J.L."/>
            <person name="Grigoriev I.V."/>
            <person name="Lindberg D.R."/>
            <person name="Seaver E.C."/>
            <person name="Weisblat D.A."/>
            <person name="Putnam N.H."/>
            <person name="Rokhsar D.S."/>
        </authorList>
    </citation>
    <scope>NUCLEOTIDE SEQUENCE</scope>
</reference>
<dbReference type="InterPro" id="IPR014890">
    <property type="entry name" value="c-SKI_SMAD4-bd_dom"/>
</dbReference>
<dbReference type="GO" id="GO:0046332">
    <property type="term" value="F:SMAD binding"/>
    <property type="evidence" value="ECO:0007669"/>
    <property type="project" value="InterPro"/>
</dbReference>
<dbReference type="Pfam" id="PF08782">
    <property type="entry name" value="c-SKI_SMAD_bind"/>
    <property type="match status" value="1"/>
</dbReference>
<dbReference type="GeneID" id="20195847"/>
<dbReference type="InterPro" id="IPR010919">
    <property type="entry name" value="SAND-like_dom_sf"/>
</dbReference>
<dbReference type="EnsemblMetazoa" id="HelroT123931">
    <property type="protein sequence ID" value="HelroP123931"/>
    <property type="gene ID" value="HelroG123931"/>
</dbReference>
<dbReference type="InterPro" id="IPR003380">
    <property type="entry name" value="SKI/SNO/DAC"/>
</dbReference>
<dbReference type="HOGENOM" id="CLU_030459_0_2_1"/>
<accession>T1EGZ7</accession>
<dbReference type="Gene3D" id="3.10.390.10">
    <property type="entry name" value="SAND domain-like"/>
    <property type="match status" value="1"/>
</dbReference>
<evidence type="ECO:0000259" key="2">
    <source>
        <dbReference type="SMART" id="SM01046"/>
    </source>
</evidence>
<protein>
    <recommendedName>
        <fullName evidence="2">c-SKI SMAD4-binding domain-containing protein</fullName>
    </recommendedName>
</protein>
<dbReference type="SUPFAM" id="SSF46955">
    <property type="entry name" value="Putative DNA-binding domain"/>
    <property type="match status" value="1"/>
</dbReference>
<keyword evidence="5" id="KW-1185">Reference proteome</keyword>
<comment type="similarity">
    <text evidence="1">Belongs to the SKI family.</text>
</comment>
<dbReference type="InterPro" id="IPR023216">
    <property type="entry name" value="Tscrpt_reg_SKI_SnoN"/>
</dbReference>
<dbReference type="InterPro" id="IPR009061">
    <property type="entry name" value="DNA-bd_dom_put_sf"/>
</dbReference>
<organism evidence="4 5">
    <name type="scientific">Helobdella robusta</name>
    <name type="common">Californian leech</name>
    <dbReference type="NCBI Taxonomy" id="6412"/>
    <lineage>
        <taxon>Eukaryota</taxon>
        <taxon>Metazoa</taxon>
        <taxon>Spiralia</taxon>
        <taxon>Lophotrochozoa</taxon>
        <taxon>Annelida</taxon>
        <taxon>Clitellata</taxon>
        <taxon>Hirudinea</taxon>
        <taxon>Rhynchobdellida</taxon>
        <taxon>Glossiphoniidae</taxon>
        <taxon>Helobdella</taxon>
    </lineage>
</organism>
<dbReference type="PANTHER" id="PTHR10005">
    <property type="entry name" value="SKI ONCOGENE-RELATED"/>
    <property type="match status" value="1"/>
</dbReference>
<dbReference type="InParanoid" id="T1EGZ7"/>
<reference evidence="5" key="1">
    <citation type="submission" date="2012-12" db="EMBL/GenBank/DDBJ databases">
        <authorList>
            <person name="Hellsten U."/>
            <person name="Grimwood J."/>
            <person name="Chapman J.A."/>
            <person name="Shapiro H."/>
            <person name="Aerts A."/>
            <person name="Otillar R.P."/>
            <person name="Terry A.Y."/>
            <person name="Boore J.L."/>
            <person name="Simakov O."/>
            <person name="Marletaz F."/>
            <person name="Cho S.-J."/>
            <person name="Edsinger-Gonzales E."/>
            <person name="Havlak P."/>
            <person name="Kuo D.-H."/>
            <person name="Larsson T."/>
            <person name="Lv J."/>
            <person name="Arendt D."/>
            <person name="Savage R."/>
            <person name="Osoegawa K."/>
            <person name="de Jong P."/>
            <person name="Lindberg D.R."/>
            <person name="Seaver E.C."/>
            <person name="Weisblat D.A."/>
            <person name="Putnam N.H."/>
            <person name="Grigoriev I.V."/>
            <person name="Rokhsar D.S."/>
        </authorList>
    </citation>
    <scope>NUCLEOTIDE SEQUENCE</scope>
</reference>
<dbReference type="STRING" id="6412.T1EGZ7"/>
<dbReference type="KEGG" id="hro:HELRODRAFT_123931"/>
<dbReference type="PANTHER" id="PTHR10005:SF25">
    <property type="entry name" value="SNO ONCOGENE, ISOFORM B"/>
    <property type="match status" value="1"/>
</dbReference>
<name>T1EGZ7_HELRO</name>
<dbReference type="CDD" id="cd21079">
    <property type="entry name" value="DHD_Ski_Sno"/>
    <property type="match status" value="1"/>
</dbReference>
<evidence type="ECO:0000313" key="3">
    <source>
        <dbReference type="EMBL" id="ESN95382.1"/>
    </source>
</evidence>
<proteinExistence type="inferred from homology"/>
<dbReference type="AlphaFoldDB" id="T1EGZ7"/>
<dbReference type="OMA" id="WGERRIC"/>
<dbReference type="EMBL" id="AMQM01006849">
    <property type="status" value="NOT_ANNOTATED_CDS"/>
    <property type="molecule type" value="Genomic_DNA"/>
</dbReference>